<dbReference type="Pfam" id="PF07992">
    <property type="entry name" value="Pyr_redox_2"/>
    <property type="match status" value="1"/>
</dbReference>
<evidence type="ECO:0000256" key="1">
    <source>
        <dbReference type="ARBA" id="ARBA00022723"/>
    </source>
</evidence>
<evidence type="ECO:0000256" key="3">
    <source>
        <dbReference type="ARBA" id="ARBA00023014"/>
    </source>
</evidence>
<dbReference type="Pfam" id="PF14691">
    <property type="entry name" value="Fer4_20"/>
    <property type="match status" value="1"/>
</dbReference>
<dbReference type="GO" id="GO:0051536">
    <property type="term" value="F:iron-sulfur cluster binding"/>
    <property type="evidence" value="ECO:0007669"/>
    <property type="project" value="UniProtKB-KW"/>
</dbReference>
<dbReference type="SUPFAM" id="SSF46548">
    <property type="entry name" value="alpha-helical ferredoxin"/>
    <property type="match status" value="2"/>
</dbReference>
<evidence type="ECO:0000256" key="2">
    <source>
        <dbReference type="ARBA" id="ARBA00023004"/>
    </source>
</evidence>
<evidence type="ECO:0000259" key="5">
    <source>
        <dbReference type="Pfam" id="PF14691"/>
    </source>
</evidence>
<dbReference type="Pfam" id="PF13534">
    <property type="entry name" value="Fer4_17"/>
    <property type="match status" value="1"/>
</dbReference>
<keyword evidence="1" id="KW-0479">Metal-binding</keyword>
<reference evidence="6 7" key="1">
    <citation type="submission" date="2019-10" db="EMBL/GenBank/DDBJ databases">
        <title>Alkaliphilus serpentinus sp. nov. and Alkaliphilus pronyensis sp. nov., two novel anaerobic alkaliphilic species isolated from the serpentinized-hosted hydrothermal field of the Prony Bay (New Caledonia).</title>
        <authorList>
            <person name="Postec A."/>
        </authorList>
    </citation>
    <scope>NUCLEOTIDE SEQUENCE [LARGE SCALE GENOMIC DNA]</scope>
    <source>
        <strain evidence="6 7">LacV</strain>
    </source>
</reference>
<sequence>MSNVVFSEGVIKNAQKIIDDCMGYEDAFCQSRCPMGTDVKKYVNLIGEKKYDEAIKVIREKLFLPNTLGRICAHPCEKDCRRGVEFNQPVAIAALKRFAAEQADNESIWDTTTESPTGKKVAIIGAGPAGAQAAIDLRKKGHAVTIFDKLNVVGGMMRVGIPEYRLPRDIIDREYNYLNKLGVEMKLGVEIGKEISFNELCEKYDGVIIAHGAHKGNIIPMAGHKAEGVYPATEYLKEISLTQKFSRAVKRVMVIGGGDVAMDCARSSWRIGAKEVYQCSLEDMAKLPASQEEIHESVEEGVVFNAGWGPLEIIEEDGKVTGIKIQKVKSILDKEGKFNPQYEGEAKVIEVDTVIMATGQLVEDVTGGVLPQTRGGRYEVDKETLSTKLDNVFVAGDAAGGFIVVEAMALGRKAANSIDRYLKGQDLRADRDFKNEWTYETKLNVPLPEGTEDLQRLHTNMRPAEERKKDFAQSDLGFTEEQAVKEASRCLVCECKLCMKECIMMNDFGICPKDIITGLVEEGKMEAMLAYSCNACDNCTIVCPHELPMKNIFIGSRKDFVKANKGESPIKGHGAIKIHQILGFSKLFTTKIRGGKKK</sequence>
<dbReference type="OrthoDB" id="5241828at2"/>
<dbReference type="PANTHER" id="PTHR42783:SF3">
    <property type="entry name" value="GLUTAMATE SYNTHASE [NADPH] SMALL CHAIN-RELATED"/>
    <property type="match status" value="1"/>
</dbReference>
<dbReference type="AlphaFoldDB" id="A0A6I0FC49"/>
<keyword evidence="2" id="KW-0408">Iron</keyword>
<dbReference type="InterPro" id="IPR028261">
    <property type="entry name" value="DPD_II"/>
</dbReference>
<keyword evidence="3" id="KW-0411">Iron-sulfur</keyword>
<feature type="domain" description="Dihydroprymidine dehydrogenase" evidence="5">
    <location>
        <begin position="17"/>
        <end position="106"/>
    </location>
</feature>
<dbReference type="Gene3D" id="1.10.1060.10">
    <property type="entry name" value="Alpha-helical ferredoxin"/>
    <property type="match status" value="2"/>
</dbReference>
<dbReference type="GO" id="GO:0016491">
    <property type="term" value="F:oxidoreductase activity"/>
    <property type="evidence" value="ECO:0007669"/>
    <property type="project" value="InterPro"/>
</dbReference>
<dbReference type="PANTHER" id="PTHR42783">
    <property type="entry name" value="GLUTAMATE SYNTHASE [NADPH] SMALL CHAIN"/>
    <property type="match status" value="1"/>
</dbReference>
<dbReference type="Gene3D" id="3.50.50.60">
    <property type="entry name" value="FAD/NAD(P)-binding domain"/>
    <property type="match status" value="2"/>
</dbReference>
<dbReference type="PROSITE" id="PS00198">
    <property type="entry name" value="4FE4S_FER_1"/>
    <property type="match status" value="1"/>
</dbReference>
<comment type="caution">
    <text evidence="6">The sequence shown here is derived from an EMBL/GenBank/DDBJ whole genome shotgun (WGS) entry which is preliminary data.</text>
</comment>
<dbReference type="InterPro" id="IPR017900">
    <property type="entry name" value="4Fe4S_Fe_S_CS"/>
</dbReference>
<dbReference type="InterPro" id="IPR009051">
    <property type="entry name" value="Helical_ferredxn"/>
</dbReference>
<gene>
    <name evidence="6" type="ORF">F8154_06940</name>
</gene>
<feature type="domain" description="FAD/NAD(P)-binding" evidence="4">
    <location>
        <begin position="119"/>
        <end position="401"/>
    </location>
</feature>
<evidence type="ECO:0000313" key="6">
    <source>
        <dbReference type="EMBL" id="KAB3535320.1"/>
    </source>
</evidence>
<dbReference type="EMBL" id="WBZC01000022">
    <property type="protein sequence ID" value="KAB3535320.1"/>
    <property type="molecule type" value="Genomic_DNA"/>
</dbReference>
<dbReference type="GO" id="GO:0046872">
    <property type="term" value="F:metal ion binding"/>
    <property type="evidence" value="ECO:0007669"/>
    <property type="project" value="UniProtKB-KW"/>
</dbReference>
<dbReference type="SUPFAM" id="SSF51971">
    <property type="entry name" value="Nucleotide-binding domain"/>
    <property type="match status" value="1"/>
</dbReference>
<name>A0A6I0FC49_9FIRM</name>
<protein>
    <submittedName>
        <fullName evidence="6">NAD(P)-binding protein</fullName>
    </submittedName>
</protein>
<keyword evidence="7" id="KW-1185">Reference proteome</keyword>
<accession>A0A6I0FC49</accession>
<dbReference type="InterPro" id="IPR023753">
    <property type="entry name" value="FAD/NAD-binding_dom"/>
</dbReference>
<dbReference type="InterPro" id="IPR036188">
    <property type="entry name" value="FAD/NAD-bd_sf"/>
</dbReference>
<evidence type="ECO:0000313" key="7">
    <source>
        <dbReference type="Proteomes" id="UP000432715"/>
    </source>
</evidence>
<dbReference type="Proteomes" id="UP000432715">
    <property type="component" value="Unassembled WGS sequence"/>
</dbReference>
<organism evidence="6 7">
    <name type="scientific">Alkaliphilus pronyensis</name>
    <dbReference type="NCBI Taxonomy" id="1482732"/>
    <lineage>
        <taxon>Bacteria</taxon>
        <taxon>Bacillati</taxon>
        <taxon>Bacillota</taxon>
        <taxon>Clostridia</taxon>
        <taxon>Peptostreptococcales</taxon>
        <taxon>Natronincolaceae</taxon>
        <taxon>Alkaliphilus</taxon>
    </lineage>
</organism>
<evidence type="ECO:0000259" key="4">
    <source>
        <dbReference type="Pfam" id="PF07992"/>
    </source>
</evidence>
<proteinExistence type="predicted"/>
<dbReference type="PRINTS" id="PR00419">
    <property type="entry name" value="ADXRDTASE"/>
</dbReference>